<proteinExistence type="inferred from homology"/>
<evidence type="ECO:0000256" key="2">
    <source>
        <dbReference type="ARBA" id="ARBA00022741"/>
    </source>
</evidence>
<dbReference type="EMBL" id="JACSNX010000002">
    <property type="protein sequence ID" value="MBM6850360.1"/>
    <property type="molecule type" value="Genomic_DNA"/>
</dbReference>
<evidence type="ECO:0000256" key="3">
    <source>
        <dbReference type="ARBA" id="ARBA00022840"/>
    </source>
</evidence>
<dbReference type="SMART" id="SM00382">
    <property type="entry name" value="AAA"/>
    <property type="match status" value="1"/>
</dbReference>
<feature type="domain" description="AAA+ ATPase" evidence="5">
    <location>
        <begin position="133"/>
        <end position="271"/>
    </location>
</feature>
<feature type="compositionally biased region" description="Basic and acidic residues" evidence="4">
    <location>
        <begin position="69"/>
        <end position="79"/>
    </location>
</feature>
<dbReference type="InterPro" id="IPR027417">
    <property type="entry name" value="P-loop_NTPase"/>
</dbReference>
<organism evidence="6 7">
    <name type="scientific">Oscillibacter valericigenes</name>
    <dbReference type="NCBI Taxonomy" id="351091"/>
    <lineage>
        <taxon>Bacteria</taxon>
        <taxon>Bacillati</taxon>
        <taxon>Bacillota</taxon>
        <taxon>Clostridia</taxon>
        <taxon>Eubacteriales</taxon>
        <taxon>Oscillospiraceae</taxon>
        <taxon>Oscillibacter</taxon>
    </lineage>
</organism>
<dbReference type="PRINTS" id="PR00819">
    <property type="entry name" value="CBXCFQXSUPER"/>
</dbReference>
<dbReference type="RefSeq" id="WP_204802283.1">
    <property type="nucleotide sequence ID" value="NZ_JACSNX010000002.1"/>
</dbReference>
<dbReference type="Pfam" id="PF17866">
    <property type="entry name" value="AAA_lid_6"/>
    <property type="match status" value="1"/>
</dbReference>
<dbReference type="SUPFAM" id="SSF52540">
    <property type="entry name" value="P-loop containing nucleoside triphosphate hydrolases"/>
    <property type="match status" value="1"/>
</dbReference>
<comment type="caution">
    <text evidence="6">The sequence shown here is derived from an EMBL/GenBank/DDBJ whole genome shotgun (WGS) entry which is preliminary data.</text>
</comment>
<dbReference type="CDD" id="cd00009">
    <property type="entry name" value="AAA"/>
    <property type="match status" value="1"/>
</dbReference>
<evidence type="ECO:0000256" key="4">
    <source>
        <dbReference type="SAM" id="MobiDB-lite"/>
    </source>
</evidence>
<accession>A0ABS2FSQ5</accession>
<evidence type="ECO:0000256" key="1">
    <source>
        <dbReference type="ARBA" id="ARBA00010378"/>
    </source>
</evidence>
<dbReference type="Gene3D" id="1.10.8.60">
    <property type="match status" value="1"/>
</dbReference>
<dbReference type="PANTHER" id="PTHR43392">
    <property type="entry name" value="AAA-TYPE ATPASE FAMILY PROTEIN / ANKYRIN REPEAT FAMILY PROTEIN"/>
    <property type="match status" value="1"/>
</dbReference>
<evidence type="ECO:0000259" key="5">
    <source>
        <dbReference type="SMART" id="SM00382"/>
    </source>
</evidence>
<dbReference type="InterPro" id="IPR000641">
    <property type="entry name" value="CbxX/CfxQ"/>
</dbReference>
<dbReference type="InterPro" id="IPR050773">
    <property type="entry name" value="CbxX/CfxQ_RuBisCO_ESX"/>
</dbReference>
<reference evidence="6 7" key="1">
    <citation type="journal article" date="2021" name="Sci. Rep.">
        <title>The distribution of antibiotic resistance genes in chicken gut microbiota commensals.</title>
        <authorList>
            <person name="Juricova H."/>
            <person name="Matiasovicova J."/>
            <person name="Kubasova T."/>
            <person name="Cejkova D."/>
            <person name="Rychlik I."/>
        </authorList>
    </citation>
    <scope>NUCLEOTIDE SEQUENCE [LARGE SCALE GENOMIC DNA]</scope>
    <source>
        <strain evidence="6 7">An411</strain>
    </source>
</reference>
<sequence>MDKSKKDEIILRQLEVIRSMTEHNLSRMGTDFWGTPAPEKREPAPPEKPDQKSSAPEGKRGASGGGAEKTPETAEEKQETAAQVPPKEKIEDLQKELESYVGLTAVKGEVRDLINLATVEQLRRKHGLPTADMSLHMVFTGNPGTGKTTIARLMARIYHSLDILSKGQLVEVDRSGLVAGYVGQTAIKTRKVIDSALGGVLFIDEAYALNGGGANDFGQEAIDTLLKAMEDHRDDLVVIVAGYDGLMERFIHSNPGLESRFNRFLHFADYTEEELLDIFRMQCKKGCYTLDPAAEEPLRALLAQRMGDAVSFGNARGVRNLFEQILVRQAGRLAAMDTVSREDLMRLTAEDVQTADPQAETEQSRT</sequence>
<dbReference type="Gene3D" id="3.40.50.300">
    <property type="entry name" value="P-loop containing nucleotide triphosphate hydrolases"/>
    <property type="match status" value="1"/>
</dbReference>
<dbReference type="InterPro" id="IPR003959">
    <property type="entry name" value="ATPase_AAA_core"/>
</dbReference>
<dbReference type="Proteomes" id="UP000719500">
    <property type="component" value="Unassembled WGS sequence"/>
</dbReference>
<protein>
    <submittedName>
        <fullName evidence="6">AAA family ATPase</fullName>
    </submittedName>
</protein>
<evidence type="ECO:0000313" key="6">
    <source>
        <dbReference type="EMBL" id="MBM6850360.1"/>
    </source>
</evidence>
<dbReference type="InterPro" id="IPR041627">
    <property type="entry name" value="AAA_lid_6"/>
</dbReference>
<comment type="similarity">
    <text evidence="1">Belongs to the CbxX/CfxQ family.</text>
</comment>
<name>A0ABS2FSQ5_9FIRM</name>
<gene>
    <name evidence="6" type="ORF">H9X91_02755</name>
</gene>
<feature type="region of interest" description="Disordered" evidence="4">
    <location>
        <begin position="22"/>
        <end position="89"/>
    </location>
</feature>
<dbReference type="Pfam" id="PF00004">
    <property type="entry name" value="AAA"/>
    <property type="match status" value="1"/>
</dbReference>
<keyword evidence="7" id="KW-1185">Reference proteome</keyword>
<keyword evidence="3" id="KW-0067">ATP-binding</keyword>
<dbReference type="InterPro" id="IPR003593">
    <property type="entry name" value="AAA+_ATPase"/>
</dbReference>
<dbReference type="PANTHER" id="PTHR43392:SF2">
    <property type="entry name" value="AAA-TYPE ATPASE FAMILY PROTEIN _ ANKYRIN REPEAT FAMILY PROTEIN"/>
    <property type="match status" value="1"/>
</dbReference>
<evidence type="ECO:0000313" key="7">
    <source>
        <dbReference type="Proteomes" id="UP000719500"/>
    </source>
</evidence>
<feature type="compositionally biased region" description="Basic and acidic residues" evidence="4">
    <location>
        <begin position="38"/>
        <end position="51"/>
    </location>
</feature>
<keyword evidence="2" id="KW-0547">Nucleotide-binding</keyword>